<keyword evidence="3" id="KW-1185">Reference proteome</keyword>
<gene>
    <name evidence="2" type="ORF">NDU88_004638</name>
</gene>
<organism evidence="2 3">
    <name type="scientific">Pleurodeles waltl</name>
    <name type="common">Iberian ribbed newt</name>
    <dbReference type="NCBI Taxonomy" id="8319"/>
    <lineage>
        <taxon>Eukaryota</taxon>
        <taxon>Metazoa</taxon>
        <taxon>Chordata</taxon>
        <taxon>Craniata</taxon>
        <taxon>Vertebrata</taxon>
        <taxon>Euteleostomi</taxon>
        <taxon>Amphibia</taxon>
        <taxon>Batrachia</taxon>
        <taxon>Caudata</taxon>
        <taxon>Salamandroidea</taxon>
        <taxon>Salamandridae</taxon>
        <taxon>Pleurodelinae</taxon>
        <taxon>Pleurodeles</taxon>
    </lineage>
</organism>
<protein>
    <submittedName>
        <fullName evidence="2">Uncharacterized protein</fullName>
    </submittedName>
</protein>
<proteinExistence type="predicted"/>
<name>A0AAV7T9Q0_PLEWA</name>
<reference evidence="2" key="1">
    <citation type="journal article" date="2022" name="bioRxiv">
        <title>Sequencing and chromosome-scale assembly of the giantPleurodeles waltlgenome.</title>
        <authorList>
            <person name="Brown T."/>
            <person name="Elewa A."/>
            <person name="Iarovenko S."/>
            <person name="Subramanian E."/>
            <person name="Araus A.J."/>
            <person name="Petzold A."/>
            <person name="Susuki M."/>
            <person name="Suzuki K.-i.T."/>
            <person name="Hayashi T."/>
            <person name="Toyoda A."/>
            <person name="Oliveira C."/>
            <person name="Osipova E."/>
            <person name="Leigh N.D."/>
            <person name="Simon A."/>
            <person name="Yun M.H."/>
        </authorList>
    </citation>
    <scope>NUCLEOTIDE SEQUENCE</scope>
    <source>
        <strain evidence="2">20211129_DDA</strain>
        <tissue evidence="2">Liver</tissue>
    </source>
</reference>
<feature type="compositionally biased region" description="Polar residues" evidence="1">
    <location>
        <begin position="124"/>
        <end position="133"/>
    </location>
</feature>
<dbReference type="EMBL" id="JANPWB010000007">
    <property type="protein sequence ID" value="KAJ1172796.1"/>
    <property type="molecule type" value="Genomic_DNA"/>
</dbReference>
<evidence type="ECO:0000313" key="3">
    <source>
        <dbReference type="Proteomes" id="UP001066276"/>
    </source>
</evidence>
<evidence type="ECO:0000256" key="1">
    <source>
        <dbReference type="SAM" id="MobiDB-lite"/>
    </source>
</evidence>
<accession>A0AAV7T9Q0</accession>
<comment type="caution">
    <text evidence="2">The sequence shown here is derived from an EMBL/GenBank/DDBJ whole genome shotgun (WGS) entry which is preliminary data.</text>
</comment>
<evidence type="ECO:0000313" key="2">
    <source>
        <dbReference type="EMBL" id="KAJ1172796.1"/>
    </source>
</evidence>
<feature type="compositionally biased region" description="Pro residues" evidence="1">
    <location>
        <begin position="38"/>
        <end position="48"/>
    </location>
</feature>
<sequence length="201" mass="21612">MPGGPGRARTSAKPKGQAPRRTGGPSATKLWGPHTPITAPPRIPPPAATRPHHPKGGASLATPGRAVQQPRNTRPPEARGYKIAGAAARLDSRRPPQQHSPRAPHQRGAEDFSWVPAAARGSPSRPSVPSLTGPTPELQGRQRHRPNLKISWPGERYQCCSVWRNKRNSPKSGRASLGDAHFACRLAPPPRPLQVSILKLN</sequence>
<feature type="region of interest" description="Disordered" evidence="1">
    <location>
        <begin position="1"/>
        <end position="149"/>
    </location>
</feature>
<dbReference type="AlphaFoldDB" id="A0AAV7T9Q0"/>
<dbReference type="Proteomes" id="UP001066276">
    <property type="component" value="Chromosome 4_1"/>
</dbReference>